<dbReference type="Pfam" id="PF00829">
    <property type="entry name" value="Ribosomal_L21p"/>
    <property type="match status" value="1"/>
</dbReference>
<dbReference type="GO" id="GO:0003735">
    <property type="term" value="F:structural constituent of ribosome"/>
    <property type="evidence" value="ECO:0007669"/>
    <property type="project" value="InterPro"/>
</dbReference>
<dbReference type="GO" id="GO:0003723">
    <property type="term" value="F:RNA binding"/>
    <property type="evidence" value="ECO:0007669"/>
    <property type="project" value="InterPro"/>
</dbReference>
<reference evidence="4" key="1">
    <citation type="journal article" date="2014" name="Front. Microbiol.">
        <title>High frequency of phylogenetically diverse reductive dehalogenase-homologous genes in deep subseafloor sedimentary metagenomes.</title>
        <authorList>
            <person name="Kawai M."/>
            <person name="Futagami T."/>
            <person name="Toyoda A."/>
            <person name="Takaki Y."/>
            <person name="Nishi S."/>
            <person name="Hori S."/>
            <person name="Arai W."/>
            <person name="Tsubouchi T."/>
            <person name="Morono Y."/>
            <person name="Uchiyama I."/>
            <person name="Ito T."/>
            <person name="Fujiyama A."/>
            <person name="Inagaki F."/>
            <person name="Takami H."/>
        </authorList>
    </citation>
    <scope>NUCLEOTIDE SEQUENCE</scope>
    <source>
        <strain evidence="4">Expedition CK06-06</strain>
    </source>
</reference>
<keyword evidence="3" id="KW-0687">Ribonucleoprotein</keyword>
<dbReference type="PANTHER" id="PTHR21349">
    <property type="entry name" value="50S RIBOSOMAL PROTEIN L21"/>
    <property type="match status" value="1"/>
</dbReference>
<accession>X0Y8B4</accession>
<evidence type="ECO:0000313" key="4">
    <source>
        <dbReference type="EMBL" id="GAG33141.1"/>
    </source>
</evidence>
<dbReference type="GO" id="GO:1990904">
    <property type="term" value="C:ribonucleoprotein complex"/>
    <property type="evidence" value="ECO:0007669"/>
    <property type="project" value="UniProtKB-KW"/>
</dbReference>
<comment type="caution">
    <text evidence="4">The sequence shown here is derived from an EMBL/GenBank/DDBJ whole genome shotgun (WGS) entry which is preliminary data.</text>
</comment>
<dbReference type="InterPro" id="IPR036164">
    <property type="entry name" value="bL21-like_sf"/>
</dbReference>
<proteinExistence type="inferred from homology"/>
<name>X0Y8B4_9ZZZZ</name>
<dbReference type="InterPro" id="IPR001787">
    <property type="entry name" value="Ribosomal_bL21"/>
</dbReference>
<evidence type="ECO:0000256" key="3">
    <source>
        <dbReference type="ARBA" id="ARBA00023274"/>
    </source>
</evidence>
<keyword evidence="2" id="KW-0689">Ribosomal protein</keyword>
<gene>
    <name evidence="4" type="ORF">S01H1_72187</name>
</gene>
<dbReference type="GO" id="GO:0006412">
    <property type="term" value="P:translation"/>
    <property type="evidence" value="ECO:0007669"/>
    <property type="project" value="InterPro"/>
</dbReference>
<dbReference type="EMBL" id="BARS01048123">
    <property type="protein sequence ID" value="GAG33141.1"/>
    <property type="molecule type" value="Genomic_DNA"/>
</dbReference>
<evidence type="ECO:0008006" key="5">
    <source>
        <dbReference type="Google" id="ProtNLM"/>
    </source>
</evidence>
<organism evidence="4">
    <name type="scientific">marine sediment metagenome</name>
    <dbReference type="NCBI Taxonomy" id="412755"/>
    <lineage>
        <taxon>unclassified sequences</taxon>
        <taxon>metagenomes</taxon>
        <taxon>ecological metagenomes</taxon>
    </lineage>
</organism>
<evidence type="ECO:0000256" key="2">
    <source>
        <dbReference type="ARBA" id="ARBA00022980"/>
    </source>
</evidence>
<sequence>MYAVIETGGKQYKATVGATIDVEKLDAEVGQAIELDRVLMVAEEGRVRVGRPILDNATVSATVVEHGRRRKVIVFKYRAKQRYRRKAGHRQWYTRLHIDAIKG</sequence>
<dbReference type="SUPFAM" id="SSF141091">
    <property type="entry name" value="L21p-like"/>
    <property type="match status" value="1"/>
</dbReference>
<dbReference type="GO" id="GO:0005737">
    <property type="term" value="C:cytoplasm"/>
    <property type="evidence" value="ECO:0007669"/>
    <property type="project" value="UniProtKB-ARBA"/>
</dbReference>
<dbReference type="GO" id="GO:0005840">
    <property type="term" value="C:ribosome"/>
    <property type="evidence" value="ECO:0007669"/>
    <property type="project" value="UniProtKB-KW"/>
</dbReference>
<comment type="similarity">
    <text evidence="1">Belongs to the bacterial ribosomal protein bL21 family.</text>
</comment>
<dbReference type="NCBIfam" id="TIGR00061">
    <property type="entry name" value="L21"/>
    <property type="match status" value="1"/>
</dbReference>
<protein>
    <recommendedName>
        <fullName evidence="5">50S ribosomal protein L21</fullName>
    </recommendedName>
</protein>
<dbReference type="InterPro" id="IPR028909">
    <property type="entry name" value="bL21-like"/>
</dbReference>
<evidence type="ECO:0000256" key="1">
    <source>
        <dbReference type="ARBA" id="ARBA00008563"/>
    </source>
</evidence>
<dbReference type="PANTHER" id="PTHR21349:SF0">
    <property type="entry name" value="LARGE RIBOSOMAL SUBUNIT PROTEIN BL21M"/>
    <property type="match status" value="1"/>
</dbReference>
<dbReference type="HAMAP" id="MF_01363">
    <property type="entry name" value="Ribosomal_bL21"/>
    <property type="match status" value="1"/>
</dbReference>
<dbReference type="AlphaFoldDB" id="X0Y8B4"/>